<evidence type="ECO:0000313" key="1">
    <source>
        <dbReference type="EMBL" id="AKJ72001.1"/>
    </source>
</evidence>
<reference evidence="1 2" key="1">
    <citation type="journal article" date="2015" name="Appl. Environ. Microbiol.">
        <title>Three of a Kind: Genetically Similar Tsukamurella Phages TIN2, TIN3, and TIN4.</title>
        <authorList>
            <person name="Dyson Z.A."/>
            <person name="Tucci J."/>
            <person name="Seviour R.J."/>
            <person name="Petrovski S."/>
        </authorList>
    </citation>
    <scope>NUCLEOTIDE SEQUENCE [LARGE SCALE GENOMIC DNA]</scope>
</reference>
<name>A0A0K0N5X4_9CAUD</name>
<accession>A0A0K0N5X4</accession>
<dbReference type="Proteomes" id="UP000223234">
    <property type="component" value="Segment"/>
</dbReference>
<gene>
    <name evidence="1" type="ORF">TIN4_95</name>
</gene>
<evidence type="ECO:0000313" key="2">
    <source>
        <dbReference type="Proteomes" id="UP000223234"/>
    </source>
</evidence>
<proteinExistence type="predicted"/>
<sequence length="111" mass="12748">MNNEQFDMIRGALIAETMRDMHDEDLDYRASIVATMFEEITFENNVVKYANTSATGITCWLAIVEPYLAVASTDGDYHNEGGTVEQVELDHQFDIREIVDFFRKFIATHMC</sequence>
<protein>
    <submittedName>
        <fullName evidence="1">Uncharacterized protein</fullName>
    </submittedName>
</protein>
<dbReference type="EMBL" id="KR011064">
    <property type="protein sequence ID" value="AKJ72001.1"/>
    <property type="molecule type" value="Genomic_DNA"/>
</dbReference>
<organism evidence="1 2">
    <name type="scientific">Tsukamurella phage TIN4</name>
    <dbReference type="NCBI Taxonomy" id="1636547"/>
    <lineage>
        <taxon>Viruses</taxon>
        <taxon>Duplodnaviria</taxon>
        <taxon>Heunggongvirae</taxon>
        <taxon>Uroviricota</taxon>
        <taxon>Caudoviricetes</taxon>
        <taxon>Tinduovirus</taxon>
        <taxon>Tinduovirus TIN3</taxon>
    </lineage>
</organism>